<protein>
    <submittedName>
        <fullName evidence="1">Uncharacterized protein</fullName>
    </submittedName>
</protein>
<name>A0A952FSJ0_9PROT</name>
<dbReference type="AlphaFoldDB" id="A0A952FSJ0"/>
<proteinExistence type="predicted"/>
<evidence type="ECO:0000313" key="2">
    <source>
        <dbReference type="Proteomes" id="UP000700706"/>
    </source>
</evidence>
<dbReference type="Proteomes" id="UP000700706">
    <property type="component" value="Unassembled WGS sequence"/>
</dbReference>
<reference evidence="1" key="1">
    <citation type="submission" date="2020-06" db="EMBL/GenBank/DDBJ databases">
        <title>Stable isotope informed genome-resolved metagenomics uncovers potential trophic interactions in rhizosphere soil.</title>
        <authorList>
            <person name="Starr E.P."/>
            <person name="Shi S."/>
            <person name="Blazewicz S.J."/>
            <person name="Koch B.J."/>
            <person name="Probst A.J."/>
            <person name="Hungate B.A."/>
            <person name="Pett-Ridge J."/>
            <person name="Firestone M.K."/>
            <person name="Banfield J.F."/>
        </authorList>
    </citation>
    <scope>NUCLEOTIDE SEQUENCE</scope>
    <source>
        <strain evidence="1">YM_69_17</strain>
    </source>
</reference>
<sequence>MQQARRWNVTALFDSRKDAEDAVERLIAMRIPKERIRLAPGNEIDPKGDPDIWDEEVPTPQQRMGILESLRGLFFPDDERFTYGEHLRRGCYLVSVEVTDAEHDRALDILDDEGTVDMDAREDRWRAGGWAGPVVPLTAANEDDTVWRRDPERSRPRVRSYVGAVAGANTAS</sequence>
<organism evidence="1 2">
    <name type="scientific">Inquilinus limosus</name>
    <dbReference type="NCBI Taxonomy" id="171674"/>
    <lineage>
        <taxon>Bacteria</taxon>
        <taxon>Pseudomonadati</taxon>
        <taxon>Pseudomonadota</taxon>
        <taxon>Alphaproteobacteria</taxon>
        <taxon>Rhodospirillales</taxon>
        <taxon>Rhodospirillaceae</taxon>
        <taxon>Inquilinus</taxon>
    </lineage>
</organism>
<comment type="caution">
    <text evidence="1">The sequence shown here is derived from an EMBL/GenBank/DDBJ whole genome shotgun (WGS) entry which is preliminary data.</text>
</comment>
<accession>A0A952FSJ0</accession>
<gene>
    <name evidence="1" type="ORF">JF625_20490</name>
</gene>
<dbReference type="EMBL" id="JAEKLZ010000282">
    <property type="protein sequence ID" value="MBW8727516.1"/>
    <property type="molecule type" value="Genomic_DNA"/>
</dbReference>
<evidence type="ECO:0000313" key="1">
    <source>
        <dbReference type="EMBL" id="MBW8727516.1"/>
    </source>
</evidence>